<dbReference type="Pfam" id="PF00563">
    <property type="entry name" value="EAL"/>
    <property type="match status" value="1"/>
</dbReference>
<sequence>MQLTVKGSHSWMARYALSLFIGLLPVVSGVAILHWQANRALNAHALETAGEALKQFDLMLDNAELSAYAIVPLAGRTCADIELALREQVTRRPFVRAANLALNNNLYCTSLFGPYQEAVNPNSYVGGTLRLMSGNTVTPTSSLLVYRLVQGHRAALVNIDGHHLSNILHLNGRQTGLILQVGTAWISSQGMVTQAPPPDFAVAQTTLNSTLFPYSVTAGFPNGETWRYVDKEYPPLLALLLFLGVLTGALTNWLQKRSSVPSHELQRGLAAGEFIPYFQPIVRSDTLEWSGLEVLMRWNHPREGLVHPDLFIPLAEHSGLIIPMTRSLIRQTAALLAPHSASFESGFHVGVNITASHCQNLELVEDCRQFLAAFAPSKVKLVLELTERELIEPSAISRQLFEQLHDLGVLIAIDDFGTGHSNLSYLCQFNVDYLKIDRSFVAMIGAAALSPHVLNSIIELSTKLKLGIVAEGVETREQRDYLVSQGVDLLQGYLFATPLPAPDFLDSLDQQALAIAIGVPHRFR</sequence>
<comment type="subcellular location">
    <subcellularLocation>
        <location evidence="1">Cell membrane</location>
        <topology evidence="1">Multi-pass membrane protein</topology>
    </subcellularLocation>
</comment>
<evidence type="ECO:0000313" key="12">
    <source>
        <dbReference type="EMBL" id="VVN47513.1"/>
    </source>
</evidence>
<organism evidence="12 13">
    <name type="scientific">Pseudomonas fluorescens</name>
    <dbReference type="NCBI Taxonomy" id="294"/>
    <lineage>
        <taxon>Bacteria</taxon>
        <taxon>Pseudomonadati</taxon>
        <taxon>Pseudomonadota</taxon>
        <taxon>Gammaproteobacteria</taxon>
        <taxon>Pseudomonadales</taxon>
        <taxon>Pseudomonadaceae</taxon>
        <taxon>Pseudomonas</taxon>
    </lineage>
</organism>
<keyword evidence="6 12" id="KW-0378">Hydrolase</keyword>
<proteinExistence type="predicted"/>
<dbReference type="GO" id="GO:0005886">
    <property type="term" value="C:plasma membrane"/>
    <property type="evidence" value="ECO:0007669"/>
    <property type="project" value="UniProtKB-SubCell"/>
</dbReference>
<dbReference type="InterPro" id="IPR001633">
    <property type="entry name" value="EAL_dom"/>
</dbReference>
<evidence type="ECO:0000313" key="13">
    <source>
        <dbReference type="Proteomes" id="UP000327167"/>
    </source>
</evidence>
<dbReference type="InterPro" id="IPR050706">
    <property type="entry name" value="Cyclic-di-GMP_PDE-like"/>
</dbReference>
<keyword evidence="4" id="KW-0973">c-di-GMP</keyword>
<dbReference type="SUPFAM" id="SSF141868">
    <property type="entry name" value="EAL domain-like"/>
    <property type="match status" value="1"/>
</dbReference>
<reference evidence="12 13" key="1">
    <citation type="submission" date="2019-09" db="EMBL/GenBank/DDBJ databases">
        <authorList>
            <person name="Chandra G."/>
            <person name="Truman W A."/>
        </authorList>
    </citation>
    <scope>NUCLEOTIDE SEQUENCE [LARGE SCALE GENOMIC DNA]</scope>
    <source>
        <strain evidence="12">PS655</strain>
    </source>
</reference>
<dbReference type="EC" id="3.1.4.52" evidence="2"/>
<keyword evidence="3" id="KW-1003">Cell membrane</keyword>
<dbReference type="Gene3D" id="3.20.20.450">
    <property type="entry name" value="EAL domain"/>
    <property type="match status" value="1"/>
</dbReference>
<dbReference type="CDD" id="cd01948">
    <property type="entry name" value="EAL"/>
    <property type="match status" value="1"/>
</dbReference>
<dbReference type="PANTHER" id="PTHR33121:SF80">
    <property type="entry name" value="CYCLIC DI-GMP PHOSPHODIESTERASE PDEL"/>
    <property type="match status" value="1"/>
</dbReference>
<evidence type="ECO:0000256" key="8">
    <source>
        <dbReference type="ARBA" id="ARBA00023136"/>
    </source>
</evidence>
<evidence type="ECO:0000256" key="10">
    <source>
        <dbReference type="SAM" id="Phobius"/>
    </source>
</evidence>
<dbReference type="PANTHER" id="PTHR33121">
    <property type="entry name" value="CYCLIC DI-GMP PHOSPHODIESTERASE PDEF"/>
    <property type="match status" value="1"/>
</dbReference>
<evidence type="ECO:0000256" key="1">
    <source>
        <dbReference type="ARBA" id="ARBA00004651"/>
    </source>
</evidence>
<evidence type="ECO:0000256" key="3">
    <source>
        <dbReference type="ARBA" id="ARBA00022475"/>
    </source>
</evidence>
<dbReference type="Pfam" id="PF12792">
    <property type="entry name" value="CSS-motif"/>
    <property type="match status" value="1"/>
</dbReference>
<feature type="domain" description="EAL" evidence="11">
    <location>
        <begin position="258"/>
        <end position="512"/>
    </location>
</feature>
<gene>
    <name evidence="12" type="primary">pdeG_2</name>
    <name evidence="12" type="ORF">PS655_05978</name>
</gene>
<dbReference type="RefSeq" id="WP_150652965.1">
    <property type="nucleotide sequence ID" value="NZ_CABVHJ010000039.1"/>
</dbReference>
<keyword evidence="5 10" id="KW-0812">Transmembrane</keyword>
<dbReference type="InterPro" id="IPR024744">
    <property type="entry name" value="CSS-motif_dom"/>
</dbReference>
<feature type="transmembrane region" description="Helical" evidence="10">
    <location>
        <begin position="12"/>
        <end position="33"/>
    </location>
</feature>
<evidence type="ECO:0000256" key="5">
    <source>
        <dbReference type="ARBA" id="ARBA00022692"/>
    </source>
</evidence>
<accession>A0A5E6Y234</accession>
<protein>
    <recommendedName>
        <fullName evidence="2">cyclic-guanylate-specific phosphodiesterase</fullName>
        <ecNumber evidence="2">3.1.4.52</ecNumber>
    </recommendedName>
</protein>
<dbReference type="AlphaFoldDB" id="A0A5E6Y234"/>
<name>A0A5E6Y234_PSEFL</name>
<evidence type="ECO:0000256" key="2">
    <source>
        <dbReference type="ARBA" id="ARBA00012282"/>
    </source>
</evidence>
<evidence type="ECO:0000256" key="4">
    <source>
        <dbReference type="ARBA" id="ARBA00022636"/>
    </source>
</evidence>
<dbReference type="PROSITE" id="PS50883">
    <property type="entry name" value="EAL"/>
    <property type="match status" value="1"/>
</dbReference>
<evidence type="ECO:0000256" key="7">
    <source>
        <dbReference type="ARBA" id="ARBA00022989"/>
    </source>
</evidence>
<dbReference type="Proteomes" id="UP000327167">
    <property type="component" value="Unassembled WGS sequence"/>
</dbReference>
<dbReference type="GO" id="GO:0071111">
    <property type="term" value="F:cyclic-guanylate-specific phosphodiesterase activity"/>
    <property type="evidence" value="ECO:0007669"/>
    <property type="project" value="UniProtKB-EC"/>
</dbReference>
<keyword evidence="8 10" id="KW-0472">Membrane</keyword>
<dbReference type="EMBL" id="CABVHJ010000039">
    <property type="protein sequence ID" value="VVN47513.1"/>
    <property type="molecule type" value="Genomic_DNA"/>
</dbReference>
<dbReference type="InterPro" id="IPR035919">
    <property type="entry name" value="EAL_sf"/>
</dbReference>
<evidence type="ECO:0000259" key="11">
    <source>
        <dbReference type="PROSITE" id="PS50883"/>
    </source>
</evidence>
<dbReference type="SMART" id="SM00052">
    <property type="entry name" value="EAL"/>
    <property type="match status" value="1"/>
</dbReference>
<evidence type="ECO:0000256" key="9">
    <source>
        <dbReference type="ARBA" id="ARBA00034290"/>
    </source>
</evidence>
<comment type="catalytic activity">
    <reaction evidence="9">
        <text>3',3'-c-di-GMP + H2O = 5'-phosphoguanylyl(3'-&gt;5')guanosine + H(+)</text>
        <dbReference type="Rhea" id="RHEA:24902"/>
        <dbReference type="ChEBI" id="CHEBI:15377"/>
        <dbReference type="ChEBI" id="CHEBI:15378"/>
        <dbReference type="ChEBI" id="CHEBI:58754"/>
        <dbReference type="ChEBI" id="CHEBI:58805"/>
        <dbReference type="EC" id="3.1.4.52"/>
    </reaction>
</comment>
<keyword evidence="7 10" id="KW-1133">Transmembrane helix</keyword>
<evidence type="ECO:0000256" key="6">
    <source>
        <dbReference type="ARBA" id="ARBA00022801"/>
    </source>
</evidence>